<dbReference type="Proteomes" id="UP001500736">
    <property type="component" value="Unassembled WGS sequence"/>
</dbReference>
<feature type="signal peptide" evidence="1">
    <location>
        <begin position="1"/>
        <end position="21"/>
    </location>
</feature>
<evidence type="ECO:0000313" key="3">
    <source>
        <dbReference type="Proteomes" id="UP001500736"/>
    </source>
</evidence>
<sequence>MIMFSKFIAFFLVTLSSSVFQTEADDKFLESVHLVAEVSNTNPKKGEAITVVYKLYVSHDVGISGWEELKEPTYAKFDSENIELETVKVEKGNYKGKPYRYVIFRKTNLIPTDIGSLQIEPLQLKVTADFPSKEKNVFGMPELKPHTKTLQTNTITVNVKS</sequence>
<keyword evidence="1" id="KW-0732">Signal</keyword>
<comment type="caution">
    <text evidence="2">The sequence shown here is derived from an EMBL/GenBank/DDBJ whole genome shotgun (WGS) entry which is preliminary data.</text>
</comment>
<proteinExistence type="predicted"/>
<evidence type="ECO:0000256" key="1">
    <source>
        <dbReference type="SAM" id="SignalP"/>
    </source>
</evidence>
<accession>A0ABN1JD81</accession>
<name>A0ABN1JD81_9FLAO</name>
<keyword evidence="3" id="KW-1185">Reference proteome</keyword>
<protein>
    <submittedName>
        <fullName evidence="2">Uncharacterized protein</fullName>
    </submittedName>
</protein>
<evidence type="ECO:0000313" key="2">
    <source>
        <dbReference type="EMBL" id="GAA0736252.1"/>
    </source>
</evidence>
<reference evidence="2 3" key="1">
    <citation type="journal article" date="2019" name="Int. J. Syst. Evol. Microbiol.">
        <title>The Global Catalogue of Microorganisms (GCM) 10K type strain sequencing project: providing services to taxonomists for standard genome sequencing and annotation.</title>
        <authorList>
            <consortium name="The Broad Institute Genomics Platform"/>
            <consortium name="The Broad Institute Genome Sequencing Center for Infectious Disease"/>
            <person name="Wu L."/>
            <person name="Ma J."/>
        </authorList>
    </citation>
    <scope>NUCLEOTIDE SEQUENCE [LARGE SCALE GENOMIC DNA]</scope>
    <source>
        <strain evidence="2 3">JCM 15976</strain>
    </source>
</reference>
<feature type="chain" id="PRO_5046458897" evidence="1">
    <location>
        <begin position="22"/>
        <end position="161"/>
    </location>
</feature>
<organism evidence="2 3">
    <name type="scientific">Gaetbulibacter jejuensis</name>
    <dbReference type="NCBI Taxonomy" id="584607"/>
    <lineage>
        <taxon>Bacteria</taxon>
        <taxon>Pseudomonadati</taxon>
        <taxon>Bacteroidota</taxon>
        <taxon>Flavobacteriia</taxon>
        <taxon>Flavobacteriales</taxon>
        <taxon>Flavobacteriaceae</taxon>
        <taxon>Gaetbulibacter</taxon>
    </lineage>
</organism>
<gene>
    <name evidence="2" type="ORF">GCM10009431_01930</name>
</gene>
<dbReference type="EMBL" id="BAAAGF010000001">
    <property type="protein sequence ID" value="GAA0736252.1"/>
    <property type="molecule type" value="Genomic_DNA"/>
</dbReference>